<gene>
    <name evidence="2" type="ORF">I6N96_06175</name>
</gene>
<name>A0ABS4CH29_9ENTE</name>
<feature type="transmembrane region" description="Helical" evidence="1">
    <location>
        <begin position="68"/>
        <end position="85"/>
    </location>
</feature>
<protein>
    <recommendedName>
        <fullName evidence="4">DUF443 family protein</fullName>
    </recommendedName>
</protein>
<evidence type="ECO:0008006" key="4">
    <source>
        <dbReference type="Google" id="ProtNLM"/>
    </source>
</evidence>
<dbReference type="EMBL" id="JAEDXU010000002">
    <property type="protein sequence ID" value="MBP1045861.1"/>
    <property type="molecule type" value="Genomic_DNA"/>
</dbReference>
<organism evidence="2 3">
    <name type="scientific">Enterococcus larvae</name>
    <dbReference type="NCBI Taxonomy" id="2794352"/>
    <lineage>
        <taxon>Bacteria</taxon>
        <taxon>Bacillati</taxon>
        <taxon>Bacillota</taxon>
        <taxon>Bacilli</taxon>
        <taxon>Lactobacillales</taxon>
        <taxon>Enterococcaceae</taxon>
        <taxon>Enterococcus</taxon>
    </lineage>
</organism>
<evidence type="ECO:0000313" key="2">
    <source>
        <dbReference type="EMBL" id="MBP1045861.1"/>
    </source>
</evidence>
<keyword evidence="1" id="KW-0812">Transmembrane</keyword>
<proteinExistence type="predicted"/>
<dbReference type="RefSeq" id="WP_209556655.1">
    <property type="nucleotide sequence ID" value="NZ_JAEDXU010000002.1"/>
</dbReference>
<dbReference type="Proteomes" id="UP000673375">
    <property type="component" value="Unassembled WGS sequence"/>
</dbReference>
<feature type="transmembrane region" description="Helical" evidence="1">
    <location>
        <begin position="152"/>
        <end position="184"/>
    </location>
</feature>
<keyword evidence="1" id="KW-1133">Transmembrane helix</keyword>
<comment type="caution">
    <text evidence="2">The sequence shown here is derived from an EMBL/GenBank/DDBJ whole genome shotgun (WGS) entry which is preliminary data.</text>
</comment>
<feature type="transmembrane region" description="Helical" evidence="1">
    <location>
        <begin position="91"/>
        <end position="111"/>
    </location>
</feature>
<evidence type="ECO:0000256" key="1">
    <source>
        <dbReference type="SAM" id="Phobius"/>
    </source>
</evidence>
<reference evidence="2 3" key="1">
    <citation type="submission" date="2020-12" db="EMBL/GenBank/DDBJ databases">
        <title>Vagococcus allomyrinae sp. nov. and Enterococcus lavae sp. nov., isolated from the larvae of Allomyrina dichotoma.</title>
        <authorList>
            <person name="Lee S.D."/>
        </authorList>
    </citation>
    <scope>NUCLEOTIDE SEQUENCE [LARGE SCALE GENOMIC DNA]</scope>
    <source>
        <strain evidence="2 3">BWM-S5</strain>
    </source>
</reference>
<sequence>MEIRTTFSNNWYILRKDGKSFLLDMTGNRYFNKSAFRLWLTKKKAYILAEEEADILVREKLFTQAPPSWWSMLAFFSLLYFLERIHVSTSFSLRLSLLILAPIALTIILGIRSKKEGQQIEQLLNKKIIYADYVQVAFNDRKEKIRYIFRRFLAFIIFILLTILTGFAFFITGFATLLAFYAVLSTLPFGTIVPCPANDRCKNIDFIQVNEIVDEVKSIDL</sequence>
<evidence type="ECO:0000313" key="3">
    <source>
        <dbReference type="Proteomes" id="UP000673375"/>
    </source>
</evidence>
<keyword evidence="3" id="KW-1185">Reference proteome</keyword>
<accession>A0ABS4CH29</accession>
<keyword evidence="1" id="KW-0472">Membrane</keyword>